<protein>
    <submittedName>
        <fullName evidence="2">Uncharacterized protein</fullName>
    </submittedName>
</protein>
<evidence type="ECO:0000313" key="3">
    <source>
        <dbReference type="Proteomes" id="UP001175228"/>
    </source>
</evidence>
<keyword evidence="3" id="KW-1185">Reference proteome</keyword>
<sequence>MDATSLSNALERMSMEDILMAMKDLQLKNQALQEENHRLITTPSIPNTTSSPVLLPDNSAAADAGSSAQDSASNTKTQSLFDDKES</sequence>
<evidence type="ECO:0000256" key="1">
    <source>
        <dbReference type="SAM" id="MobiDB-lite"/>
    </source>
</evidence>
<proteinExistence type="predicted"/>
<evidence type="ECO:0000313" key="2">
    <source>
        <dbReference type="EMBL" id="KAK0492481.1"/>
    </source>
</evidence>
<name>A0AA39PXY7_9AGAR</name>
<dbReference type="AlphaFoldDB" id="A0AA39PXY7"/>
<feature type="region of interest" description="Disordered" evidence="1">
    <location>
        <begin position="38"/>
        <end position="86"/>
    </location>
</feature>
<accession>A0AA39PXY7</accession>
<dbReference type="EMBL" id="JAUEPU010000029">
    <property type="protein sequence ID" value="KAK0492481.1"/>
    <property type="molecule type" value="Genomic_DNA"/>
</dbReference>
<dbReference type="Proteomes" id="UP001175228">
    <property type="component" value="Unassembled WGS sequence"/>
</dbReference>
<gene>
    <name evidence="2" type="ORF">EDD18DRAFT_1357737</name>
</gene>
<organism evidence="2 3">
    <name type="scientific">Armillaria luteobubalina</name>
    <dbReference type="NCBI Taxonomy" id="153913"/>
    <lineage>
        <taxon>Eukaryota</taxon>
        <taxon>Fungi</taxon>
        <taxon>Dikarya</taxon>
        <taxon>Basidiomycota</taxon>
        <taxon>Agaricomycotina</taxon>
        <taxon>Agaricomycetes</taxon>
        <taxon>Agaricomycetidae</taxon>
        <taxon>Agaricales</taxon>
        <taxon>Marasmiineae</taxon>
        <taxon>Physalacriaceae</taxon>
        <taxon>Armillaria</taxon>
    </lineage>
</organism>
<feature type="compositionally biased region" description="Low complexity" evidence="1">
    <location>
        <begin position="59"/>
        <end position="73"/>
    </location>
</feature>
<reference evidence="2" key="1">
    <citation type="submission" date="2023-06" db="EMBL/GenBank/DDBJ databases">
        <authorList>
            <consortium name="Lawrence Berkeley National Laboratory"/>
            <person name="Ahrendt S."/>
            <person name="Sahu N."/>
            <person name="Indic B."/>
            <person name="Wong-Bajracharya J."/>
            <person name="Merenyi Z."/>
            <person name="Ke H.-M."/>
            <person name="Monk M."/>
            <person name="Kocsube S."/>
            <person name="Drula E."/>
            <person name="Lipzen A."/>
            <person name="Balint B."/>
            <person name="Henrissat B."/>
            <person name="Andreopoulos B."/>
            <person name="Martin F.M."/>
            <person name="Harder C.B."/>
            <person name="Rigling D."/>
            <person name="Ford K.L."/>
            <person name="Foster G.D."/>
            <person name="Pangilinan J."/>
            <person name="Papanicolaou A."/>
            <person name="Barry K."/>
            <person name="LaButti K."/>
            <person name="Viragh M."/>
            <person name="Koriabine M."/>
            <person name="Yan M."/>
            <person name="Riley R."/>
            <person name="Champramary S."/>
            <person name="Plett K.L."/>
            <person name="Tsai I.J."/>
            <person name="Slot J."/>
            <person name="Sipos G."/>
            <person name="Plett J."/>
            <person name="Nagy L.G."/>
            <person name="Grigoriev I.V."/>
        </authorList>
    </citation>
    <scope>NUCLEOTIDE SEQUENCE</scope>
    <source>
        <strain evidence="2">HWK02</strain>
    </source>
</reference>
<feature type="compositionally biased region" description="Low complexity" evidence="1">
    <location>
        <begin position="40"/>
        <end position="52"/>
    </location>
</feature>
<comment type="caution">
    <text evidence="2">The sequence shown here is derived from an EMBL/GenBank/DDBJ whole genome shotgun (WGS) entry which is preliminary data.</text>
</comment>